<dbReference type="Pfam" id="PF00474">
    <property type="entry name" value="SSF"/>
    <property type="match status" value="1"/>
</dbReference>
<name>A0A9X4LA31_9STAP</name>
<comment type="similarity">
    <text evidence="2 6">Belongs to the sodium:solute symporter (SSF) (TC 2.A.21) family.</text>
</comment>
<proteinExistence type="inferred from homology"/>
<feature type="transmembrane region" description="Helical" evidence="7">
    <location>
        <begin position="436"/>
        <end position="456"/>
    </location>
</feature>
<evidence type="ECO:0000256" key="4">
    <source>
        <dbReference type="ARBA" id="ARBA00022989"/>
    </source>
</evidence>
<reference evidence="8" key="1">
    <citation type="submission" date="2022-05" db="EMBL/GenBank/DDBJ databases">
        <title>Comparative genomics of Staphylococcus equorum isolates.</title>
        <authorList>
            <person name="Luelf R.H."/>
        </authorList>
    </citation>
    <scope>NUCLEOTIDE SEQUENCE</scope>
    <source>
        <strain evidence="8">TMW 2.2343</strain>
    </source>
</reference>
<sequence length="575" mass="63533">MGETSFTLFSCMIFMALVAWYSYYKTKNKVNDSTGYFLAGRGLTGGFIAGSLVLTNLSAEQLIGLNGQAYNANLTNMAWEVTAGFSVIILSLVLLPRYLKGAFTTLPEFLNSRFDQGTRLLVVMLFMFGYGLVTIPSVLYSGSIAVLQFFDIPSMLGISFGQAMWLSVWTIGIIGSIYAIFGGLRAVAISDTINGIGLLIVGLIVPILGFIALGEGNFITGTKVIVTEHPEKLNSIGSIDDGVPFGTIFTGMIFANLFYWGTNQYVIQRTLGAKTLAEGQKGALFTGFLKILVPFLMMIPGIIAFHLYGESLKTMDLAYPALINEIFPTFLKGFFLAVLLGAVFSSFNSLLNSAATMFTYDVYKVIFNKQANDHQMIRASQWFGVILSLVTFFISPLLIYAPDGLWTVIREFTGFFNIPIIVIVLTGIFSKRVPALGAKIVIISHVLIYYFLMWGIPTIFNITIPINFIHVQGLLFLLETLFLLVLGKVKPLKEPFVFKDKSVVDLTPWKYAVPVSICLVGSMIFTFILFSKLGLAIEGSIVSIWFLPLVITLIIFTSLLFFIATKSWDKKYSNK</sequence>
<dbReference type="AlphaFoldDB" id="A0A9X4LA31"/>
<keyword evidence="3 7" id="KW-0812">Transmembrane</keyword>
<dbReference type="Gene3D" id="1.20.1730.10">
    <property type="entry name" value="Sodium/glucose cotransporter"/>
    <property type="match status" value="1"/>
</dbReference>
<dbReference type="EMBL" id="JAMBPX010000003">
    <property type="protein sequence ID" value="MDG0858969.1"/>
    <property type="molecule type" value="Genomic_DNA"/>
</dbReference>
<evidence type="ECO:0000256" key="2">
    <source>
        <dbReference type="ARBA" id="ARBA00006434"/>
    </source>
</evidence>
<feature type="transmembrane region" description="Helical" evidence="7">
    <location>
        <begin position="6"/>
        <end position="24"/>
    </location>
</feature>
<gene>
    <name evidence="8" type="ORF">M4L21_06470</name>
</gene>
<dbReference type="NCBIfam" id="TIGR00813">
    <property type="entry name" value="sss"/>
    <property type="match status" value="1"/>
</dbReference>
<feature type="transmembrane region" description="Helical" evidence="7">
    <location>
        <begin position="162"/>
        <end position="181"/>
    </location>
</feature>
<feature type="transmembrane region" description="Helical" evidence="7">
    <location>
        <begin position="120"/>
        <end position="150"/>
    </location>
</feature>
<feature type="transmembrane region" description="Helical" evidence="7">
    <location>
        <begin position="508"/>
        <end position="530"/>
    </location>
</feature>
<keyword evidence="4 7" id="KW-1133">Transmembrane helix</keyword>
<feature type="transmembrane region" description="Helical" evidence="7">
    <location>
        <begin position="381"/>
        <end position="400"/>
    </location>
</feature>
<feature type="transmembrane region" description="Helical" evidence="7">
    <location>
        <begin position="542"/>
        <end position="565"/>
    </location>
</feature>
<evidence type="ECO:0000313" key="8">
    <source>
        <dbReference type="EMBL" id="MDG0858969.1"/>
    </source>
</evidence>
<evidence type="ECO:0000256" key="5">
    <source>
        <dbReference type="ARBA" id="ARBA00023136"/>
    </source>
</evidence>
<dbReference type="GO" id="GO:0005412">
    <property type="term" value="F:D-glucose:sodium symporter activity"/>
    <property type="evidence" value="ECO:0007669"/>
    <property type="project" value="TreeGrafter"/>
</dbReference>
<evidence type="ECO:0000256" key="3">
    <source>
        <dbReference type="ARBA" id="ARBA00022692"/>
    </source>
</evidence>
<dbReference type="RefSeq" id="WP_277581299.1">
    <property type="nucleotide sequence ID" value="NZ_JAMBPV010000004.1"/>
</dbReference>
<evidence type="ECO:0000256" key="6">
    <source>
        <dbReference type="RuleBase" id="RU362091"/>
    </source>
</evidence>
<dbReference type="Proteomes" id="UP001152302">
    <property type="component" value="Unassembled WGS sequence"/>
</dbReference>
<feature type="transmembrane region" description="Helical" evidence="7">
    <location>
        <begin position="36"/>
        <end position="57"/>
    </location>
</feature>
<comment type="subcellular location">
    <subcellularLocation>
        <location evidence="1">Membrane</location>
        <topology evidence="1">Multi-pass membrane protein</topology>
    </subcellularLocation>
</comment>
<dbReference type="PROSITE" id="PS50283">
    <property type="entry name" value="NA_SOLUT_SYMP_3"/>
    <property type="match status" value="1"/>
</dbReference>
<feature type="transmembrane region" description="Helical" evidence="7">
    <location>
        <begin position="412"/>
        <end position="429"/>
    </location>
</feature>
<dbReference type="InterPro" id="IPR038377">
    <property type="entry name" value="Na/Glc_symporter_sf"/>
</dbReference>
<dbReference type="CDD" id="cd10328">
    <property type="entry name" value="SLC5sbd_YidK"/>
    <property type="match status" value="1"/>
</dbReference>
<dbReference type="NCBIfam" id="NF007790">
    <property type="entry name" value="PRK10484.1"/>
    <property type="match status" value="1"/>
</dbReference>
<comment type="caution">
    <text evidence="8">The sequence shown here is derived from an EMBL/GenBank/DDBJ whole genome shotgun (WGS) entry which is preliminary data.</text>
</comment>
<dbReference type="InterPro" id="IPR001734">
    <property type="entry name" value="Na/solute_symporter"/>
</dbReference>
<organism evidence="8 9">
    <name type="scientific">Staphylococcus equorum</name>
    <dbReference type="NCBI Taxonomy" id="246432"/>
    <lineage>
        <taxon>Bacteria</taxon>
        <taxon>Bacillati</taxon>
        <taxon>Bacillota</taxon>
        <taxon>Bacilli</taxon>
        <taxon>Bacillales</taxon>
        <taxon>Staphylococcaceae</taxon>
        <taxon>Staphylococcus</taxon>
    </lineage>
</organism>
<dbReference type="PANTHER" id="PTHR11819">
    <property type="entry name" value="SOLUTE CARRIER FAMILY 5"/>
    <property type="match status" value="1"/>
</dbReference>
<feature type="transmembrane region" description="Helical" evidence="7">
    <location>
        <begin position="193"/>
        <end position="213"/>
    </location>
</feature>
<feature type="transmembrane region" description="Helical" evidence="7">
    <location>
        <begin position="242"/>
        <end position="261"/>
    </location>
</feature>
<evidence type="ECO:0000256" key="1">
    <source>
        <dbReference type="ARBA" id="ARBA00004141"/>
    </source>
</evidence>
<dbReference type="PANTHER" id="PTHR11819:SF195">
    <property type="entry name" value="SODIUM_GLUCOSE COTRANSPORTER 4"/>
    <property type="match status" value="1"/>
</dbReference>
<feature type="transmembrane region" description="Helical" evidence="7">
    <location>
        <begin position="334"/>
        <end position="360"/>
    </location>
</feature>
<evidence type="ECO:0000313" key="9">
    <source>
        <dbReference type="Proteomes" id="UP001152302"/>
    </source>
</evidence>
<dbReference type="GO" id="GO:0005886">
    <property type="term" value="C:plasma membrane"/>
    <property type="evidence" value="ECO:0007669"/>
    <property type="project" value="TreeGrafter"/>
</dbReference>
<feature type="transmembrane region" description="Helical" evidence="7">
    <location>
        <begin position="77"/>
        <end position="99"/>
    </location>
</feature>
<protein>
    <submittedName>
        <fullName evidence="8">Solute:sodium symporter family transporter</fullName>
    </submittedName>
</protein>
<evidence type="ECO:0000256" key="7">
    <source>
        <dbReference type="SAM" id="Phobius"/>
    </source>
</evidence>
<keyword evidence="5 7" id="KW-0472">Membrane</keyword>
<feature type="transmembrane region" description="Helical" evidence="7">
    <location>
        <begin position="282"/>
        <end position="308"/>
    </location>
</feature>
<accession>A0A9X4LA31</accession>
<feature type="transmembrane region" description="Helical" evidence="7">
    <location>
        <begin position="468"/>
        <end position="487"/>
    </location>
</feature>